<sequence length="67" mass="7420">MCSTIRRDPYSGRAAADGDEIRGGHNRAYALETARPSKKRQRTESGAAMTKRAATTNLPKQQKRRSS</sequence>
<organism evidence="2 3">
    <name type="scientific">Phytophthora fragariae</name>
    <dbReference type="NCBI Taxonomy" id="53985"/>
    <lineage>
        <taxon>Eukaryota</taxon>
        <taxon>Sar</taxon>
        <taxon>Stramenopiles</taxon>
        <taxon>Oomycota</taxon>
        <taxon>Peronosporomycetes</taxon>
        <taxon>Peronosporales</taxon>
        <taxon>Peronosporaceae</taxon>
        <taxon>Phytophthora</taxon>
    </lineage>
</organism>
<evidence type="ECO:0000313" key="2">
    <source>
        <dbReference type="EMBL" id="KAE9284586.1"/>
    </source>
</evidence>
<dbReference type="Proteomes" id="UP000486351">
    <property type="component" value="Unassembled WGS sequence"/>
</dbReference>
<dbReference type="AlphaFoldDB" id="A0A6G0QF38"/>
<proteinExistence type="predicted"/>
<reference evidence="2 3" key="1">
    <citation type="submission" date="2018-09" db="EMBL/GenBank/DDBJ databases">
        <title>Genomic investigation of the strawberry pathogen Phytophthora fragariae indicates pathogenicity is determined by transcriptional variation in three key races.</title>
        <authorList>
            <person name="Adams T.M."/>
            <person name="Armitage A.D."/>
            <person name="Sobczyk M.K."/>
            <person name="Bates H.J."/>
            <person name="Dunwell J.M."/>
            <person name="Nellist C.F."/>
            <person name="Harrison R.J."/>
        </authorList>
    </citation>
    <scope>NUCLEOTIDE SEQUENCE [LARGE SCALE GENOMIC DNA]</scope>
    <source>
        <strain evidence="2 3">NOV-77</strain>
    </source>
</reference>
<feature type="compositionally biased region" description="Basic and acidic residues" evidence="1">
    <location>
        <begin position="1"/>
        <end position="10"/>
    </location>
</feature>
<evidence type="ECO:0000313" key="3">
    <source>
        <dbReference type="Proteomes" id="UP000486351"/>
    </source>
</evidence>
<dbReference type="EMBL" id="QXFY01003499">
    <property type="protein sequence ID" value="KAE9284586.1"/>
    <property type="molecule type" value="Genomic_DNA"/>
</dbReference>
<accession>A0A6G0QF38</accession>
<evidence type="ECO:0000256" key="1">
    <source>
        <dbReference type="SAM" id="MobiDB-lite"/>
    </source>
</evidence>
<comment type="caution">
    <text evidence="2">The sequence shown here is derived from an EMBL/GenBank/DDBJ whole genome shotgun (WGS) entry which is preliminary data.</text>
</comment>
<protein>
    <submittedName>
        <fullName evidence="2">Uncharacterized protein</fullName>
    </submittedName>
</protein>
<name>A0A6G0QF38_9STRA</name>
<feature type="region of interest" description="Disordered" evidence="1">
    <location>
        <begin position="1"/>
        <end position="67"/>
    </location>
</feature>
<gene>
    <name evidence="2" type="ORF">PF008_g27122</name>
</gene>